<organism evidence="1 2">
    <name type="scientific">Lamprobacter modestohalophilus</name>
    <dbReference type="NCBI Taxonomy" id="1064514"/>
    <lineage>
        <taxon>Bacteria</taxon>
        <taxon>Pseudomonadati</taxon>
        <taxon>Pseudomonadota</taxon>
        <taxon>Gammaproteobacteria</taxon>
        <taxon>Chromatiales</taxon>
        <taxon>Chromatiaceae</taxon>
        <taxon>Lamprobacter</taxon>
    </lineage>
</organism>
<dbReference type="RefSeq" id="WP_200247283.1">
    <property type="nucleotide sequence ID" value="NZ_NRRY01000038.1"/>
</dbReference>
<proteinExistence type="predicted"/>
<dbReference type="AlphaFoldDB" id="A0A9X0WC06"/>
<sequence>MSIASGPRSKATGLATRTAIGASDSLARRDRRTFIGLVLGLLSLPLGARAASSAFTSTPSASPSSAIGLAAGAEAAAPPAISPNALLATLSDPVAAGRLGQRYLADHPQEQDVSRLIDQLLAALNAQQRPVPTDRIALQQALTALIQHEYVSIPTLLSVDGWLLAPSEARLYALAALAPES</sequence>
<comment type="caution">
    <text evidence="1">The sequence shown here is derived from an EMBL/GenBank/DDBJ whole genome shotgun (WGS) entry which is preliminary data.</text>
</comment>
<name>A0A9X0WC06_9GAMM</name>
<reference evidence="1 2" key="1">
    <citation type="journal article" date="2020" name="Microorganisms">
        <title>Osmotic Adaptation and Compatible Solute Biosynthesis of Phototrophic Bacteria as Revealed from Genome Analyses.</title>
        <authorList>
            <person name="Imhoff J.F."/>
            <person name="Rahn T."/>
            <person name="Kunzel S."/>
            <person name="Keller A."/>
            <person name="Neulinger S.C."/>
        </authorList>
    </citation>
    <scope>NUCLEOTIDE SEQUENCE [LARGE SCALE GENOMIC DNA]</scope>
    <source>
        <strain evidence="1 2">DSM 25653</strain>
    </source>
</reference>
<evidence type="ECO:0000313" key="2">
    <source>
        <dbReference type="Proteomes" id="UP001138768"/>
    </source>
</evidence>
<evidence type="ECO:0000313" key="1">
    <source>
        <dbReference type="EMBL" id="MBK1620390.1"/>
    </source>
</evidence>
<keyword evidence="2" id="KW-1185">Reference proteome</keyword>
<dbReference type="EMBL" id="NRRY01000038">
    <property type="protein sequence ID" value="MBK1620390.1"/>
    <property type="molecule type" value="Genomic_DNA"/>
</dbReference>
<dbReference type="Proteomes" id="UP001138768">
    <property type="component" value="Unassembled WGS sequence"/>
</dbReference>
<protein>
    <submittedName>
        <fullName evidence="1">Uncharacterized protein</fullName>
    </submittedName>
</protein>
<accession>A0A9X0WC06</accession>
<gene>
    <name evidence="1" type="ORF">CKO42_18480</name>
</gene>